<reference evidence="7 8" key="1">
    <citation type="submission" date="2018-11" db="EMBL/GenBank/DDBJ databases">
        <title>Genome sequence of Apiotrichum porosum DSM 27194.</title>
        <authorList>
            <person name="Aliyu H."/>
            <person name="Gorte O."/>
            <person name="Ochsenreither K."/>
        </authorList>
    </citation>
    <scope>NUCLEOTIDE SEQUENCE [LARGE SCALE GENOMIC DNA]</scope>
    <source>
        <strain evidence="7 8">DSM 27194</strain>
    </source>
</reference>
<dbReference type="OrthoDB" id="26679at2759"/>
<dbReference type="AlphaFoldDB" id="A0A427XJ80"/>
<dbReference type="STRING" id="105984.A0A427XJ80"/>
<evidence type="ECO:0000313" key="8">
    <source>
        <dbReference type="Proteomes" id="UP000279236"/>
    </source>
</evidence>
<feature type="region of interest" description="Disordered" evidence="5">
    <location>
        <begin position="104"/>
        <end position="207"/>
    </location>
</feature>
<comment type="similarity">
    <text evidence="2">Belongs to the OXR1 family.</text>
</comment>
<evidence type="ECO:0000256" key="3">
    <source>
        <dbReference type="ARBA" id="ARBA00023128"/>
    </source>
</evidence>
<protein>
    <recommendedName>
        <fullName evidence="4">Oxidation resistance protein 1</fullName>
    </recommendedName>
</protein>
<dbReference type="PANTHER" id="PTHR23354">
    <property type="entry name" value="NUCLEOLAR PROTEIN 7/ESTROGEN RECEPTOR COACTIVATOR-RELATED"/>
    <property type="match status" value="1"/>
</dbReference>
<dbReference type="GeneID" id="39586372"/>
<dbReference type="PANTHER" id="PTHR23354:SF62">
    <property type="entry name" value="MUSTARD, ISOFORM V"/>
    <property type="match status" value="1"/>
</dbReference>
<evidence type="ECO:0000256" key="4">
    <source>
        <dbReference type="ARBA" id="ARBA00040604"/>
    </source>
</evidence>
<comment type="caution">
    <text evidence="7">The sequence shown here is derived from an EMBL/GenBank/DDBJ whole genome shotgun (WGS) entry which is preliminary data.</text>
</comment>
<accession>A0A427XJ80</accession>
<feature type="compositionally biased region" description="Polar residues" evidence="5">
    <location>
        <begin position="119"/>
        <end position="134"/>
    </location>
</feature>
<feature type="region of interest" description="Disordered" evidence="5">
    <location>
        <begin position="1"/>
        <end position="41"/>
    </location>
</feature>
<feature type="compositionally biased region" description="Basic and acidic residues" evidence="5">
    <location>
        <begin position="15"/>
        <end position="24"/>
    </location>
</feature>
<evidence type="ECO:0000313" key="7">
    <source>
        <dbReference type="EMBL" id="RSH78906.1"/>
    </source>
</evidence>
<organism evidence="7 8">
    <name type="scientific">Apiotrichum porosum</name>
    <dbReference type="NCBI Taxonomy" id="105984"/>
    <lineage>
        <taxon>Eukaryota</taxon>
        <taxon>Fungi</taxon>
        <taxon>Dikarya</taxon>
        <taxon>Basidiomycota</taxon>
        <taxon>Agaricomycotina</taxon>
        <taxon>Tremellomycetes</taxon>
        <taxon>Trichosporonales</taxon>
        <taxon>Trichosporonaceae</taxon>
        <taxon>Apiotrichum</taxon>
    </lineage>
</organism>
<dbReference type="GO" id="GO:0006979">
    <property type="term" value="P:response to oxidative stress"/>
    <property type="evidence" value="ECO:0007669"/>
    <property type="project" value="TreeGrafter"/>
</dbReference>
<comment type="subcellular location">
    <subcellularLocation>
        <location evidence="1">Mitochondrion</location>
    </subcellularLocation>
</comment>
<name>A0A427XJ80_9TREE</name>
<dbReference type="Pfam" id="PF07534">
    <property type="entry name" value="TLD"/>
    <property type="match status" value="1"/>
</dbReference>
<dbReference type="GO" id="GO:0005739">
    <property type="term" value="C:mitochondrion"/>
    <property type="evidence" value="ECO:0007669"/>
    <property type="project" value="UniProtKB-SubCell"/>
</dbReference>
<dbReference type="EMBL" id="RSCE01000011">
    <property type="protein sequence ID" value="RSH78906.1"/>
    <property type="molecule type" value="Genomic_DNA"/>
</dbReference>
<evidence type="ECO:0000256" key="5">
    <source>
        <dbReference type="SAM" id="MobiDB-lite"/>
    </source>
</evidence>
<keyword evidence="8" id="KW-1185">Reference proteome</keyword>
<dbReference type="PROSITE" id="PS51886">
    <property type="entry name" value="TLDC"/>
    <property type="match status" value="1"/>
</dbReference>
<dbReference type="GO" id="GO:0005634">
    <property type="term" value="C:nucleus"/>
    <property type="evidence" value="ECO:0007669"/>
    <property type="project" value="TreeGrafter"/>
</dbReference>
<proteinExistence type="inferred from homology"/>
<gene>
    <name evidence="7" type="primary">OXR1</name>
    <name evidence="7" type="ORF">EHS24_001829</name>
</gene>
<sequence length="446" mass="48466">MSGLPGDSPVQRSGRNGERPHEDSPSSEFGDFHSGPLHDSFAARSHELDLLSSSPSVGPSRGSATLNDSDLLISFDDFEESYPPAESLTLDQSLDYLTDEPASSSILSVDSSNSRHRNPSSMQTPSSLLDSSPTRSRHAFPSRFSGPSSPPRLTDAGADIVFHPRQIRGKDDAASEFRRLRRMSDDWAASGKQPPHPSTASHSPPRSRSIVDAFATSGLATRWKRSLRGPHVGVEPDTHSKTAVPIDISHKSPFASVDQIAGSYAPPDGAPGFKPSTTSAEYSPDDEWIGTTLDGRRELTAPVLDVSQAREVEKHAKDHRTTGNILVVRDNQGHTFGIYLNEPILKREGTYYGTGESFMFKFVAGQSKPRVFRWTGRNQYIALCETSFISFGGGGNSYGLILDATFSRNSSATSPAFDNEVLCDEDIRSDKGEVFECIGLEVWATS</sequence>
<dbReference type="RefSeq" id="XP_028474053.1">
    <property type="nucleotide sequence ID" value="XM_028617590.1"/>
</dbReference>
<evidence type="ECO:0000256" key="2">
    <source>
        <dbReference type="ARBA" id="ARBA00009540"/>
    </source>
</evidence>
<evidence type="ECO:0000259" key="6">
    <source>
        <dbReference type="PROSITE" id="PS51886"/>
    </source>
</evidence>
<dbReference type="InterPro" id="IPR006571">
    <property type="entry name" value="TLDc_dom"/>
</dbReference>
<feature type="compositionally biased region" description="Basic and acidic residues" evidence="5">
    <location>
        <begin position="168"/>
        <end position="185"/>
    </location>
</feature>
<feature type="compositionally biased region" description="Low complexity" evidence="5">
    <location>
        <begin position="198"/>
        <end position="207"/>
    </location>
</feature>
<evidence type="ECO:0000256" key="1">
    <source>
        <dbReference type="ARBA" id="ARBA00004173"/>
    </source>
</evidence>
<dbReference type="Proteomes" id="UP000279236">
    <property type="component" value="Unassembled WGS sequence"/>
</dbReference>
<feature type="domain" description="TLDc" evidence="6">
    <location>
        <begin position="272"/>
        <end position="446"/>
    </location>
</feature>
<dbReference type="SMART" id="SM00584">
    <property type="entry name" value="TLDc"/>
    <property type="match status" value="1"/>
</dbReference>
<keyword evidence="3" id="KW-0496">Mitochondrion</keyword>